<gene>
    <name evidence="4" type="ORF">WDU99_14370</name>
</gene>
<keyword evidence="1 2" id="KW-0238">DNA-binding</keyword>
<keyword evidence="5" id="KW-1185">Reference proteome</keyword>
<dbReference type="PANTHER" id="PTHR30055">
    <property type="entry name" value="HTH-TYPE TRANSCRIPTIONAL REGULATOR RUTR"/>
    <property type="match status" value="1"/>
</dbReference>
<dbReference type="Gene3D" id="1.10.357.10">
    <property type="entry name" value="Tetracycline Repressor, domain 2"/>
    <property type="match status" value="1"/>
</dbReference>
<organism evidence="4 5">
    <name type="scientific">Microbacterium bandirmense</name>
    <dbReference type="NCBI Taxonomy" id="3122050"/>
    <lineage>
        <taxon>Bacteria</taxon>
        <taxon>Bacillati</taxon>
        <taxon>Actinomycetota</taxon>
        <taxon>Actinomycetes</taxon>
        <taxon>Micrococcales</taxon>
        <taxon>Microbacteriaceae</taxon>
        <taxon>Microbacterium</taxon>
    </lineage>
</organism>
<evidence type="ECO:0000313" key="4">
    <source>
        <dbReference type="EMBL" id="MEJ1089498.1"/>
    </source>
</evidence>
<evidence type="ECO:0000256" key="2">
    <source>
        <dbReference type="PROSITE-ProRule" id="PRU00335"/>
    </source>
</evidence>
<reference evidence="4 5" key="1">
    <citation type="submission" date="2024-02" db="EMBL/GenBank/DDBJ databases">
        <authorList>
            <person name="Saticioglu I.B."/>
        </authorList>
    </citation>
    <scope>NUCLEOTIDE SEQUENCE [LARGE SCALE GENOMIC DNA]</scope>
    <source>
        <strain evidence="4 5">Mu-80</strain>
    </source>
</reference>
<evidence type="ECO:0000313" key="5">
    <source>
        <dbReference type="Proteomes" id="UP001371224"/>
    </source>
</evidence>
<sequence length="187" mass="20188">MTEAAVRRRRDPETRRRAIVSAAAELIVEIGVGAVTHRLIAARAGVPLGATTQYFATLDDLRAEALRFLVAEVDARIDGIRSDLDERGTTPAVLAELLARGLADAHALEADRAVVTAAVNDPQLRELARRWSQQMAGFLVADFGPQRATAAAIFIDGVFWHSRINDEPLSMAFLESALADILGTTTT</sequence>
<dbReference type="InterPro" id="IPR009057">
    <property type="entry name" value="Homeodomain-like_sf"/>
</dbReference>
<name>A0ABU8LE98_9MICO</name>
<protein>
    <submittedName>
        <fullName evidence="4">TetR family transcriptional regulator</fullName>
    </submittedName>
</protein>
<dbReference type="InterPro" id="IPR001647">
    <property type="entry name" value="HTH_TetR"/>
</dbReference>
<evidence type="ECO:0000259" key="3">
    <source>
        <dbReference type="PROSITE" id="PS50977"/>
    </source>
</evidence>
<dbReference type="InterPro" id="IPR036271">
    <property type="entry name" value="Tet_transcr_reg_TetR-rel_C_sf"/>
</dbReference>
<dbReference type="Pfam" id="PF00440">
    <property type="entry name" value="TetR_N"/>
    <property type="match status" value="1"/>
</dbReference>
<accession>A0ABU8LE98</accession>
<dbReference type="InterPro" id="IPR050109">
    <property type="entry name" value="HTH-type_TetR-like_transc_reg"/>
</dbReference>
<dbReference type="SUPFAM" id="SSF46689">
    <property type="entry name" value="Homeodomain-like"/>
    <property type="match status" value="1"/>
</dbReference>
<proteinExistence type="predicted"/>
<feature type="DNA-binding region" description="H-T-H motif" evidence="2">
    <location>
        <begin position="36"/>
        <end position="55"/>
    </location>
</feature>
<evidence type="ECO:0000256" key="1">
    <source>
        <dbReference type="ARBA" id="ARBA00023125"/>
    </source>
</evidence>
<dbReference type="SUPFAM" id="SSF48498">
    <property type="entry name" value="Tetracyclin repressor-like, C-terminal domain"/>
    <property type="match status" value="1"/>
</dbReference>
<comment type="caution">
    <text evidence="4">The sequence shown here is derived from an EMBL/GenBank/DDBJ whole genome shotgun (WGS) entry which is preliminary data.</text>
</comment>
<feature type="domain" description="HTH tetR-type" evidence="3">
    <location>
        <begin position="13"/>
        <end position="73"/>
    </location>
</feature>
<dbReference type="PROSITE" id="PS50977">
    <property type="entry name" value="HTH_TETR_2"/>
    <property type="match status" value="1"/>
</dbReference>
<dbReference type="RefSeq" id="WP_337333144.1">
    <property type="nucleotide sequence ID" value="NZ_JBBDGM010000014.1"/>
</dbReference>
<dbReference type="EMBL" id="JBBDGM010000014">
    <property type="protein sequence ID" value="MEJ1089498.1"/>
    <property type="molecule type" value="Genomic_DNA"/>
</dbReference>
<dbReference type="PANTHER" id="PTHR30055:SF231">
    <property type="entry name" value="TRANSCRIPTIONAL REGULATORY PROTEIN (PROBABLY DEOR-FAMILY)-RELATED"/>
    <property type="match status" value="1"/>
</dbReference>
<dbReference type="Proteomes" id="UP001371224">
    <property type="component" value="Unassembled WGS sequence"/>
</dbReference>